<sequence length="372" mass="40229">MWDGWEAGEPGGLVVPEPARLAVVPPPAGPAPTWRPRDLEDVLDGTYKPPVPTVGHREDGVGLFYAGRMHSIVGESEGGKTWFALMAVASELAAGNAVVFIDFEDDAPGVVGRLLALGADRQAIRDRFAYIRPEDPLNVGFNRQEIGQAMHDLRPTFVPVDGVTEGMAMHGMELKDNTDVAKFGRLLLRPIAEFGAAVATLDHVVKDKEGRGRYAIGGVHKLNGINGAMYILENRKPFGVGLTGKTTVRIAKDRPGQLRRHALPHSSGLHWFADFVLKSHDETFAEAALYKPVEDTGPFRPTSVMKKVADALTTAHEPLGVRGVQDRVGGGKEIVRTALARLVDEGYVTVTSGPRGAQLHSMAKPFTEEVEE</sequence>
<evidence type="ECO:0000313" key="1">
    <source>
        <dbReference type="EMBL" id="AYL34827.1"/>
    </source>
</evidence>
<dbReference type="Proteomes" id="UP000282170">
    <property type="component" value="Chromosome"/>
</dbReference>
<dbReference type="InterPro" id="IPR027417">
    <property type="entry name" value="P-loop_NTPase"/>
</dbReference>
<dbReference type="SUPFAM" id="SSF52540">
    <property type="entry name" value="P-loop containing nucleoside triphosphate hydrolases"/>
    <property type="match status" value="1"/>
</dbReference>
<accession>A0A494UN79</accession>
<name>A0A494UN79_9ACTN</name>
<protein>
    <submittedName>
        <fullName evidence="1">DNA primase</fullName>
    </submittedName>
</protein>
<dbReference type="Pfam" id="PF13481">
    <property type="entry name" value="AAA_25"/>
    <property type="match status" value="1"/>
</dbReference>
<reference evidence="1 2" key="1">
    <citation type="submission" date="2017-09" db="EMBL/GenBank/DDBJ databases">
        <authorList>
            <person name="Zhang H."/>
            <person name="Hu S."/>
            <person name="Xu J."/>
            <person name="He Z."/>
        </authorList>
    </citation>
    <scope>NUCLEOTIDE SEQUENCE [LARGE SCALE GENOMIC DNA]</scope>
    <source>
        <strain evidence="1 2">TXX3120</strain>
    </source>
</reference>
<dbReference type="Gene3D" id="3.40.50.300">
    <property type="entry name" value="P-loop containing nucleotide triphosphate hydrolases"/>
    <property type="match status" value="1"/>
</dbReference>
<dbReference type="KEGG" id="sfug:CNQ36_04945"/>
<proteinExistence type="predicted"/>
<keyword evidence="2" id="KW-1185">Reference proteome</keyword>
<gene>
    <name evidence="1" type="ORF">CNQ36_04945</name>
</gene>
<dbReference type="EMBL" id="CP023407">
    <property type="protein sequence ID" value="AYL34827.1"/>
    <property type="molecule type" value="Genomic_DNA"/>
</dbReference>
<organism evidence="1 2">
    <name type="scientific">Streptomyces fungicidicus</name>
    <dbReference type="NCBI Taxonomy" id="68203"/>
    <lineage>
        <taxon>Bacteria</taxon>
        <taxon>Bacillati</taxon>
        <taxon>Actinomycetota</taxon>
        <taxon>Actinomycetes</taxon>
        <taxon>Kitasatosporales</taxon>
        <taxon>Streptomycetaceae</taxon>
        <taxon>Streptomyces</taxon>
    </lineage>
</organism>
<dbReference type="AlphaFoldDB" id="A0A494UN79"/>
<evidence type="ECO:0000313" key="2">
    <source>
        <dbReference type="Proteomes" id="UP000282170"/>
    </source>
</evidence>